<accession>A0A0C9WI74</accession>
<dbReference type="GO" id="GO:0005576">
    <property type="term" value="C:extracellular region"/>
    <property type="evidence" value="ECO:0007669"/>
    <property type="project" value="UniProtKB-SubCell"/>
</dbReference>
<evidence type="ECO:0000313" key="6">
    <source>
        <dbReference type="Proteomes" id="UP000054477"/>
    </source>
</evidence>
<sequence>MTLSLNCIVLGDDPDRTFTVEIPKNKNVSILKDLIKEKKAPHLDHIAASDLDLWQVSFPIDDLGTELGDINLARYRKLSPPSKELTTFFTDAAGGCLHVIAKAPAKMAVALDFTPFLSLNCFVLGDDPDRTFTVKIPKVENVSILKKLIKEEKAPHLDHISASDLDLWQVSFHIDDLHSKKQPPTVGPKLRSNNLLSDAFPSELDINHIHVVARPPGQGEYDIDSTWMLLIILSRTGRNSAASESLRLLQMVGNLKISSPDKRNPINTFHVIGPTVSPRHCR</sequence>
<dbReference type="GO" id="GO:0043657">
    <property type="term" value="C:host cell"/>
    <property type="evidence" value="ECO:0007669"/>
    <property type="project" value="UniProtKB-SubCell"/>
</dbReference>
<feature type="domain" description="Crinkler effector protein N-terminal" evidence="4">
    <location>
        <begin position="117"/>
        <end position="213"/>
    </location>
</feature>
<dbReference type="OrthoDB" id="3032623at2759"/>
<evidence type="ECO:0000256" key="2">
    <source>
        <dbReference type="ARBA" id="ARBA00004613"/>
    </source>
</evidence>
<gene>
    <name evidence="5" type="ORF">K443DRAFT_135290</name>
</gene>
<comment type="subcellular location">
    <subcellularLocation>
        <location evidence="1">Host cell</location>
    </subcellularLocation>
    <subcellularLocation>
        <location evidence="2">Secreted</location>
    </subcellularLocation>
</comment>
<evidence type="ECO:0000259" key="4">
    <source>
        <dbReference type="Pfam" id="PF20147"/>
    </source>
</evidence>
<evidence type="ECO:0000256" key="3">
    <source>
        <dbReference type="ARBA" id="ARBA00022525"/>
    </source>
</evidence>
<reference evidence="5 6" key="1">
    <citation type="submission" date="2014-04" db="EMBL/GenBank/DDBJ databases">
        <authorList>
            <consortium name="DOE Joint Genome Institute"/>
            <person name="Kuo A."/>
            <person name="Kohler A."/>
            <person name="Nagy L.G."/>
            <person name="Floudas D."/>
            <person name="Copeland A."/>
            <person name="Barry K.W."/>
            <person name="Cichocki N."/>
            <person name="Veneault-Fourrey C."/>
            <person name="LaButti K."/>
            <person name="Lindquist E.A."/>
            <person name="Lipzen A."/>
            <person name="Lundell T."/>
            <person name="Morin E."/>
            <person name="Murat C."/>
            <person name="Sun H."/>
            <person name="Tunlid A."/>
            <person name="Henrissat B."/>
            <person name="Grigoriev I.V."/>
            <person name="Hibbett D.S."/>
            <person name="Martin F."/>
            <person name="Nordberg H.P."/>
            <person name="Cantor M.N."/>
            <person name="Hua S.X."/>
        </authorList>
    </citation>
    <scope>NUCLEOTIDE SEQUENCE [LARGE SCALE GENOMIC DNA]</scope>
    <source>
        <strain evidence="5 6">LaAM-08-1</strain>
    </source>
</reference>
<keyword evidence="6" id="KW-1185">Reference proteome</keyword>
<reference evidence="6" key="2">
    <citation type="submission" date="2015-01" db="EMBL/GenBank/DDBJ databases">
        <title>Evolutionary Origins and Diversification of the Mycorrhizal Mutualists.</title>
        <authorList>
            <consortium name="DOE Joint Genome Institute"/>
            <consortium name="Mycorrhizal Genomics Consortium"/>
            <person name="Kohler A."/>
            <person name="Kuo A."/>
            <person name="Nagy L.G."/>
            <person name="Floudas D."/>
            <person name="Copeland A."/>
            <person name="Barry K.W."/>
            <person name="Cichocki N."/>
            <person name="Veneault-Fourrey C."/>
            <person name="LaButti K."/>
            <person name="Lindquist E.A."/>
            <person name="Lipzen A."/>
            <person name="Lundell T."/>
            <person name="Morin E."/>
            <person name="Murat C."/>
            <person name="Riley R."/>
            <person name="Ohm R."/>
            <person name="Sun H."/>
            <person name="Tunlid A."/>
            <person name="Henrissat B."/>
            <person name="Grigoriev I.V."/>
            <person name="Hibbett D.S."/>
            <person name="Martin F."/>
        </authorList>
    </citation>
    <scope>NUCLEOTIDE SEQUENCE [LARGE SCALE GENOMIC DNA]</scope>
    <source>
        <strain evidence="6">LaAM-08-1</strain>
    </source>
</reference>
<protein>
    <recommendedName>
        <fullName evidence="4">Crinkler effector protein N-terminal domain-containing protein</fullName>
    </recommendedName>
</protein>
<name>A0A0C9WI74_9AGAR</name>
<proteinExistence type="predicted"/>
<evidence type="ECO:0000256" key="1">
    <source>
        <dbReference type="ARBA" id="ARBA00004340"/>
    </source>
</evidence>
<feature type="domain" description="Crinkler effector protein N-terminal" evidence="4">
    <location>
        <begin position="3"/>
        <end position="101"/>
    </location>
</feature>
<dbReference type="AlphaFoldDB" id="A0A0C9WI74"/>
<keyword evidence="3" id="KW-0964">Secreted</keyword>
<dbReference type="Proteomes" id="UP000054477">
    <property type="component" value="Unassembled WGS sequence"/>
</dbReference>
<organism evidence="5 6">
    <name type="scientific">Laccaria amethystina LaAM-08-1</name>
    <dbReference type="NCBI Taxonomy" id="1095629"/>
    <lineage>
        <taxon>Eukaryota</taxon>
        <taxon>Fungi</taxon>
        <taxon>Dikarya</taxon>
        <taxon>Basidiomycota</taxon>
        <taxon>Agaricomycotina</taxon>
        <taxon>Agaricomycetes</taxon>
        <taxon>Agaricomycetidae</taxon>
        <taxon>Agaricales</taxon>
        <taxon>Agaricineae</taxon>
        <taxon>Hydnangiaceae</taxon>
        <taxon>Laccaria</taxon>
    </lineage>
</organism>
<dbReference type="EMBL" id="KN838909">
    <property type="protein sequence ID" value="KIJ92449.1"/>
    <property type="molecule type" value="Genomic_DNA"/>
</dbReference>
<dbReference type="InterPro" id="IPR045379">
    <property type="entry name" value="Crinkler_N"/>
</dbReference>
<dbReference type="HOGENOM" id="CLU_074871_0_0_1"/>
<evidence type="ECO:0000313" key="5">
    <source>
        <dbReference type="EMBL" id="KIJ92449.1"/>
    </source>
</evidence>
<dbReference type="Pfam" id="PF20147">
    <property type="entry name" value="Crinkler"/>
    <property type="match status" value="2"/>
</dbReference>